<feature type="compositionally biased region" description="Polar residues" evidence="3">
    <location>
        <begin position="52"/>
        <end position="61"/>
    </location>
</feature>
<dbReference type="PANTHER" id="PTHR33066:SF2">
    <property type="entry name" value="FILAGGRIN-2-LIKE"/>
    <property type="match status" value="1"/>
</dbReference>
<protein>
    <recommendedName>
        <fullName evidence="4">Core-binding (CB) domain-containing protein</fullName>
    </recommendedName>
</protein>
<dbReference type="Gene3D" id="1.10.150.130">
    <property type="match status" value="1"/>
</dbReference>
<comment type="caution">
    <text evidence="5">The sequence shown here is derived from an EMBL/GenBank/DDBJ whole genome shotgun (WGS) entry which is preliminary data.</text>
</comment>
<gene>
    <name evidence="5" type="ORF">GDO81_010598</name>
</gene>
<dbReference type="GO" id="GO:0006310">
    <property type="term" value="P:DNA recombination"/>
    <property type="evidence" value="ECO:0007669"/>
    <property type="project" value="UniProtKB-KW"/>
</dbReference>
<organism evidence="5 6">
    <name type="scientific">Engystomops pustulosus</name>
    <name type="common">Tungara frog</name>
    <name type="synonym">Physalaemus pustulosus</name>
    <dbReference type="NCBI Taxonomy" id="76066"/>
    <lineage>
        <taxon>Eukaryota</taxon>
        <taxon>Metazoa</taxon>
        <taxon>Chordata</taxon>
        <taxon>Craniata</taxon>
        <taxon>Vertebrata</taxon>
        <taxon>Euteleostomi</taxon>
        <taxon>Amphibia</taxon>
        <taxon>Batrachia</taxon>
        <taxon>Anura</taxon>
        <taxon>Neobatrachia</taxon>
        <taxon>Hyloidea</taxon>
        <taxon>Leptodactylidae</taxon>
        <taxon>Leiuperinae</taxon>
        <taxon>Engystomops</taxon>
    </lineage>
</organism>
<keyword evidence="2" id="KW-0233">DNA recombination</keyword>
<evidence type="ECO:0000256" key="2">
    <source>
        <dbReference type="ARBA" id="ARBA00023172"/>
    </source>
</evidence>
<evidence type="ECO:0000256" key="3">
    <source>
        <dbReference type="SAM" id="MobiDB-lite"/>
    </source>
</evidence>
<feature type="domain" description="Core-binding (CB)" evidence="4">
    <location>
        <begin position="323"/>
        <end position="406"/>
    </location>
</feature>
<feature type="compositionally biased region" description="Basic and acidic residues" evidence="3">
    <location>
        <begin position="62"/>
        <end position="76"/>
    </location>
</feature>
<dbReference type="Gene3D" id="1.10.443.10">
    <property type="entry name" value="Intergrase catalytic core"/>
    <property type="match status" value="1"/>
</dbReference>
<feature type="compositionally biased region" description="Polar residues" evidence="3">
    <location>
        <begin position="96"/>
        <end position="106"/>
    </location>
</feature>
<dbReference type="AlphaFoldDB" id="A0AAV7C262"/>
<dbReference type="PROSITE" id="PS51900">
    <property type="entry name" value="CB"/>
    <property type="match status" value="1"/>
</dbReference>
<feature type="compositionally biased region" description="Low complexity" evidence="3">
    <location>
        <begin position="302"/>
        <end position="314"/>
    </location>
</feature>
<dbReference type="InterPro" id="IPR013762">
    <property type="entry name" value="Integrase-like_cat_sf"/>
</dbReference>
<keyword evidence="6" id="KW-1185">Reference proteome</keyword>
<evidence type="ECO:0000313" key="5">
    <source>
        <dbReference type="EMBL" id="KAG8578714.1"/>
    </source>
</evidence>
<dbReference type="InterPro" id="IPR044068">
    <property type="entry name" value="CB"/>
</dbReference>
<dbReference type="GO" id="GO:0015074">
    <property type="term" value="P:DNA integration"/>
    <property type="evidence" value="ECO:0007669"/>
    <property type="project" value="InterPro"/>
</dbReference>
<dbReference type="InterPro" id="IPR011010">
    <property type="entry name" value="DNA_brk_join_enz"/>
</dbReference>
<reference evidence="5" key="1">
    <citation type="thesis" date="2020" institute="ProQuest LLC" country="789 East Eisenhower Parkway, Ann Arbor, MI, USA">
        <title>Comparative Genomics and Chromosome Evolution.</title>
        <authorList>
            <person name="Mudd A.B."/>
        </authorList>
    </citation>
    <scope>NUCLEOTIDE SEQUENCE</scope>
    <source>
        <strain evidence="5">237g6f4</strain>
        <tissue evidence="5">Blood</tissue>
    </source>
</reference>
<dbReference type="PANTHER" id="PTHR33066">
    <property type="entry name" value="INTEGRASE_SAM-LIKE_N DOMAIN-CONTAINING PROTEIN"/>
    <property type="match status" value="1"/>
</dbReference>
<feature type="region of interest" description="Disordered" evidence="3">
    <location>
        <begin position="122"/>
        <end position="202"/>
    </location>
</feature>
<feature type="region of interest" description="Disordered" evidence="3">
    <location>
        <begin position="17"/>
        <end position="106"/>
    </location>
</feature>
<name>A0AAV7C262_ENGPU</name>
<feature type="compositionally biased region" description="Polar residues" evidence="3">
    <location>
        <begin position="128"/>
        <end position="146"/>
    </location>
</feature>
<dbReference type="GO" id="GO:0003677">
    <property type="term" value="F:DNA binding"/>
    <property type="evidence" value="ECO:0007669"/>
    <property type="project" value="UniProtKB-KW"/>
</dbReference>
<dbReference type="EMBL" id="WNYA01000004">
    <property type="protein sequence ID" value="KAG8578714.1"/>
    <property type="molecule type" value="Genomic_DNA"/>
</dbReference>
<evidence type="ECO:0000256" key="1">
    <source>
        <dbReference type="ARBA" id="ARBA00023125"/>
    </source>
</evidence>
<evidence type="ECO:0000313" key="6">
    <source>
        <dbReference type="Proteomes" id="UP000824782"/>
    </source>
</evidence>
<evidence type="ECO:0000259" key="4">
    <source>
        <dbReference type="PROSITE" id="PS51900"/>
    </source>
</evidence>
<dbReference type="SUPFAM" id="SSF56349">
    <property type="entry name" value="DNA breaking-rejoining enzymes"/>
    <property type="match status" value="1"/>
</dbReference>
<dbReference type="InterPro" id="IPR010998">
    <property type="entry name" value="Integrase_recombinase_N"/>
</dbReference>
<proteinExistence type="predicted"/>
<sequence length="661" mass="72844">MEPKSYKDTTELGAVLLGQRSLSPKSKGGDSPLSLTVHRLVDRSSKPGKRSTLASLASDNYTDGRKSVRLGSDCRRSSCPRPVAGFSENPFLESSGVKSCSGNPEVQHTNAERKACQNFFGQRHYGSLPTSPRGNQKSESPGTLKQNLHLGRRQPSIPLIHPPQGGRKSGSRLPQSEEDRSKRVVSSRRCLPSHNKEVGTSVSRPVCLQQEREAPAFLFPGTYSSLQPKRRVQPVLGGAVTVCLSSDTSYVQGHTKDQGRPGGGYTHSALVAKKERVSLAKKDGNGGSIPVTTPSRPPVPGSSPSSQSAGSPARCMDPERKILTAQGLSDKVISTMKASRKVVTHRIYSRIWKKFVSFCGSVPPNQLSPNISQILDFLQAGFDKGLKTSTLKVQVSALSAFFDTSLAEHKWIQRFVKATSRLRPHLKQNIPNWDLSLVLNHLTGPPFEPLETTDLRSLTLKLTFLIAITSARRLGEIQALSLREPYLRVLEDRVILTLDKAFAPKVSSSFHRNQEIVLPSFCQNPKNSKESAWHTLDVRRCLLHYLDISKPWRKDDNILLQYTGKNKGKKASKASIARWIRTTIKEAYDAEDMDIPGTVRAHSTRGVAASWAEKRGASLVDICKAATWSSQLTFARHYRLDIQSARDQAFGRKVLQAVVPP</sequence>
<feature type="region of interest" description="Disordered" evidence="3">
    <location>
        <begin position="281"/>
        <end position="315"/>
    </location>
</feature>
<keyword evidence="1" id="KW-0238">DNA-binding</keyword>
<dbReference type="Proteomes" id="UP000824782">
    <property type="component" value="Unassembled WGS sequence"/>
</dbReference>
<accession>A0AAV7C262</accession>